<evidence type="ECO:0000256" key="4">
    <source>
        <dbReference type="ARBA" id="ARBA00023157"/>
    </source>
</evidence>
<keyword evidence="2" id="KW-0732">Signal</keyword>
<dbReference type="Proteomes" id="UP000228614">
    <property type="component" value="Unassembled WGS sequence"/>
</dbReference>
<evidence type="ECO:0000313" key="7">
    <source>
        <dbReference type="EMBL" id="PIR94758.1"/>
    </source>
</evidence>
<dbReference type="EMBL" id="PFAN01000121">
    <property type="protein sequence ID" value="PIR94758.1"/>
    <property type="molecule type" value="Genomic_DNA"/>
</dbReference>
<dbReference type="GO" id="GO:0016491">
    <property type="term" value="F:oxidoreductase activity"/>
    <property type="evidence" value="ECO:0007669"/>
    <property type="project" value="UniProtKB-KW"/>
</dbReference>
<accession>A0A2H0V6R1</accession>
<reference evidence="8" key="1">
    <citation type="submission" date="2017-09" db="EMBL/GenBank/DDBJ databases">
        <title>Depth-based differentiation of microbial function through sediment-hosted aquifers and enrichment of novel symbionts in the deep terrestrial subsurface.</title>
        <authorList>
            <person name="Probst A.J."/>
            <person name="Ladd B."/>
            <person name="Jarett J.K."/>
            <person name="Geller-Mcgrath D.E."/>
            <person name="Sieber C.M.K."/>
            <person name="Emerson J.B."/>
            <person name="Anantharaman K."/>
            <person name="Thomas B.C."/>
            <person name="Malmstrom R."/>
            <person name="Stieglmeier M."/>
            <person name="Klingl A."/>
            <person name="Woyke T."/>
            <person name="Ryan C.M."/>
            <person name="Banfield J.F."/>
        </authorList>
    </citation>
    <scope>NUCLEOTIDE SEQUENCE [LARGE SCALE GENOMIC DNA]</scope>
</reference>
<sequence length="189" mass="21126">MLTQVPKLTDIINGPIISAEEPILGDETAPITITIYTNFSCKYCGDTLNDIKKISNEFSGKVKIMHKDYPSSNKSFASYQAAIAGRCAQNQGKFWEMSDELYENYNNLNKEKFLEIAEELKLNIAYFNSCLDGELDNPAVNIIDANISEANALGIVGIPSIYVNNLEMPAEVGYEELKQAVERELNRIE</sequence>
<dbReference type="AlphaFoldDB" id="A0A2H0V6R1"/>
<evidence type="ECO:0000313" key="8">
    <source>
        <dbReference type="Proteomes" id="UP000228614"/>
    </source>
</evidence>
<comment type="similarity">
    <text evidence="1">Belongs to the thioredoxin family. DsbA subfamily.</text>
</comment>
<evidence type="ECO:0000259" key="6">
    <source>
        <dbReference type="Pfam" id="PF13462"/>
    </source>
</evidence>
<evidence type="ECO:0000256" key="3">
    <source>
        <dbReference type="ARBA" id="ARBA00023002"/>
    </source>
</evidence>
<feature type="domain" description="Thioredoxin-like fold" evidence="6">
    <location>
        <begin position="20"/>
        <end position="182"/>
    </location>
</feature>
<evidence type="ECO:0000256" key="5">
    <source>
        <dbReference type="ARBA" id="ARBA00023284"/>
    </source>
</evidence>
<comment type="caution">
    <text evidence="7">The sequence shown here is derived from an EMBL/GenBank/DDBJ whole genome shotgun (WGS) entry which is preliminary data.</text>
</comment>
<dbReference type="Gene3D" id="3.40.30.10">
    <property type="entry name" value="Glutaredoxin"/>
    <property type="match status" value="1"/>
</dbReference>
<dbReference type="InterPro" id="IPR012336">
    <property type="entry name" value="Thioredoxin-like_fold"/>
</dbReference>
<name>A0A2H0V6R1_9BACT</name>
<protein>
    <recommendedName>
        <fullName evidence="6">Thioredoxin-like fold domain-containing protein</fullName>
    </recommendedName>
</protein>
<dbReference type="Pfam" id="PF13462">
    <property type="entry name" value="Thioredoxin_4"/>
    <property type="match status" value="1"/>
</dbReference>
<dbReference type="SUPFAM" id="SSF52833">
    <property type="entry name" value="Thioredoxin-like"/>
    <property type="match status" value="1"/>
</dbReference>
<organism evidence="7 8">
    <name type="scientific">Candidatus Falkowbacteria bacterium CG10_big_fil_rev_8_21_14_0_10_37_6</name>
    <dbReference type="NCBI Taxonomy" id="1974563"/>
    <lineage>
        <taxon>Bacteria</taxon>
        <taxon>Candidatus Falkowiibacteriota</taxon>
    </lineage>
</organism>
<keyword evidence="4" id="KW-1015">Disulfide bond</keyword>
<evidence type="ECO:0000256" key="2">
    <source>
        <dbReference type="ARBA" id="ARBA00022729"/>
    </source>
</evidence>
<evidence type="ECO:0000256" key="1">
    <source>
        <dbReference type="ARBA" id="ARBA00005791"/>
    </source>
</evidence>
<dbReference type="PANTHER" id="PTHR13887:SF14">
    <property type="entry name" value="DISULFIDE BOND FORMATION PROTEIN D"/>
    <property type="match status" value="1"/>
</dbReference>
<keyword evidence="5" id="KW-0676">Redox-active center</keyword>
<gene>
    <name evidence="7" type="ORF">COT95_02440</name>
</gene>
<dbReference type="InterPro" id="IPR036249">
    <property type="entry name" value="Thioredoxin-like_sf"/>
</dbReference>
<dbReference type="PANTHER" id="PTHR13887">
    <property type="entry name" value="GLUTATHIONE S-TRANSFERASE KAPPA"/>
    <property type="match status" value="1"/>
</dbReference>
<proteinExistence type="inferred from homology"/>
<keyword evidence="3" id="KW-0560">Oxidoreductase</keyword>